<evidence type="ECO:0000313" key="3">
    <source>
        <dbReference type="EMBL" id="PIS06581.1"/>
    </source>
</evidence>
<name>A0A2M6R983_9BACT</name>
<evidence type="ECO:0000256" key="2">
    <source>
        <dbReference type="SAM" id="Phobius"/>
    </source>
</evidence>
<feature type="compositionally biased region" description="Polar residues" evidence="1">
    <location>
        <begin position="26"/>
        <end position="43"/>
    </location>
</feature>
<keyword evidence="2" id="KW-1133">Transmembrane helix</keyword>
<feature type="transmembrane region" description="Helical" evidence="2">
    <location>
        <begin position="62"/>
        <end position="79"/>
    </location>
</feature>
<organism evidence="3 4">
    <name type="scientific">Candidatus Berkelbacteria bacterium CG10_big_fil_rev_8_21_14_0_10_43_14</name>
    <dbReference type="NCBI Taxonomy" id="1974515"/>
    <lineage>
        <taxon>Bacteria</taxon>
        <taxon>Candidatus Berkelbacteria</taxon>
    </lineage>
</organism>
<sequence>MKKKKRSLTKEQRDALLRSLAISTTDIQSTQQSDHGSSHNLTPTRGVKDTPSLTTTAELKRIGVVFSIIILILVATILIDHNTSYLASAGTFLSQRLGL</sequence>
<accession>A0A2M6R983</accession>
<comment type="caution">
    <text evidence="3">The sequence shown here is derived from an EMBL/GenBank/DDBJ whole genome shotgun (WGS) entry which is preliminary data.</text>
</comment>
<keyword evidence="2" id="KW-0472">Membrane</keyword>
<keyword evidence="2" id="KW-0812">Transmembrane</keyword>
<dbReference type="EMBL" id="PEZX01000048">
    <property type="protein sequence ID" value="PIS06581.1"/>
    <property type="molecule type" value="Genomic_DNA"/>
</dbReference>
<dbReference type="Proteomes" id="UP000231162">
    <property type="component" value="Unassembled WGS sequence"/>
</dbReference>
<evidence type="ECO:0000256" key="1">
    <source>
        <dbReference type="SAM" id="MobiDB-lite"/>
    </source>
</evidence>
<dbReference type="AlphaFoldDB" id="A0A2M6R983"/>
<reference evidence="4" key="1">
    <citation type="submission" date="2017-09" db="EMBL/GenBank/DDBJ databases">
        <title>Depth-based differentiation of microbial function through sediment-hosted aquifers and enrichment of novel symbionts in the deep terrestrial subsurface.</title>
        <authorList>
            <person name="Probst A.J."/>
            <person name="Ladd B."/>
            <person name="Jarett J.K."/>
            <person name="Geller-Mcgrath D.E."/>
            <person name="Sieber C.M.K."/>
            <person name="Emerson J.B."/>
            <person name="Anantharaman K."/>
            <person name="Thomas B.C."/>
            <person name="Malmstrom R."/>
            <person name="Stieglmeier M."/>
            <person name="Klingl A."/>
            <person name="Woyke T."/>
            <person name="Ryan C.M."/>
            <person name="Banfield J.F."/>
        </authorList>
    </citation>
    <scope>NUCLEOTIDE SEQUENCE [LARGE SCALE GENOMIC DNA]</scope>
</reference>
<proteinExistence type="predicted"/>
<protein>
    <submittedName>
        <fullName evidence="3">Uncharacterized protein</fullName>
    </submittedName>
</protein>
<evidence type="ECO:0000313" key="4">
    <source>
        <dbReference type="Proteomes" id="UP000231162"/>
    </source>
</evidence>
<gene>
    <name evidence="3" type="ORF">COT79_03940</name>
</gene>
<feature type="region of interest" description="Disordered" evidence="1">
    <location>
        <begin position="26"/>
        <end position="51"/>
    </location>
</feature>